<gene>
    <name evidence="8" type="ORF">K7862_26990</name>
</gene>
<dbReference type="CDD" id="cd17321">
    <property type="entry name" value="MFS_MMR_MDR_like"/>
    <property type="match status" value="1"/>
</dbReference>
<keyword evidence="2 6" id="KW-0812">Transmembrane</keyword>
<feature type="transmembrane region" description="Helical" evidence="6">
    <location>
        <begin position="92"/>
        <end position="111"/>
    </location>
</feature>
<evidence type="ECO:0000313" key="9">
    <source>
        <dbReference type="Proteomes" id="UP000778578"/>
    </source>
</evidence>
<comment type="subcellular location">
    <subcellularLocation>
        <location evidence="1">Cell membrane</location>
        <topology evidence="1">Multi-pass membrane protein</topology>
    </subcellularLocation>
</comment>
<dbReference type="RefSeq" id="WP_222967099.1">
    <property type="nucleotide sequence ID" value="NZ_JAINZZ010000044.1"/>
</dbReference>
<evidence type="ECO:0000259" key="7">
    <source>
        <dbReference type="PROSITE" id="PS50850"/>
    </source>
</evidence>
<dbReference type="PROSITE" id="PS50850">
    <property type="entry name" value="MFS"/>
    <property type="match status" value="1"/>
</dbReference>
<name>A0ABS7QDL5_9ACTN</name>
<feature type="transmembrane region" description="Helical" evidence="6">
    <location>
        <begin position="317"/>
        <end position="335"/>
    </location>
</feature>
<sequence>MASASTTASPSVARGVAPAADRYGLGLLVLLAATFMSALDIFIVNVAIPALQGDLHAGTAAVQWVVAGFGLAVATGLITAGRLGDVFGRRRMFAVGLALFTVTSAACGFAPTAGTLVAARVLQGLSAALMSPQVLAILQTAYTGKTQARAFSMYGMTMGVGAVFGQLIGGLLIRADILGLGWRACFLINLPIGVAALVMVPRALGESRAPRRPRLDPAGVALSTAAVVALVLPLIQGRSLGWPVWTWVCLAASPVLFAVFVVHQHRLGAGGGDPVLDTRLFRLPGFSLGALAQLVFWTGQGSFFLVLALYLQAGRGLDALGSGTVFLSIGAGYLLTSTTAHRIAARLGARTVPAGALLMAAGLGTLWAAVHASGTTGTLWELAPGLFVDGVGMGMVIAPLTHTALGGVPAEMAGSASGVVATIQQISGALGIALIGILFYGAIGGGASARYPHALALGLEFLMVLELALAALTVGTAVRAGRNGR</sequence>
<feature type="transmembrane region" description="Helical" evidence="6">
    <location>
        <begin position="283"/>
        <end position="311"/>
    </location>
</feature>
<evidence type="ECO:0000256" key="4">
    <source>
        <dbReference type="ARBA" id="ARBA00023136"/>
    </source>
</evidence>
<evidence type="ECO:0000313" key="8">
    <source>
        <dbReference type="EMBL" id="MBY8881256.1"/>
    </source>
</evidence>
<dbReference type="PANTHER" id="PTHR42718:SF39">
    <property type="entry name" value="ACTINORHODIN TRANSPORTER-RELATED"/>
    <property type="match status" value="1"/>
</dbReference>
<dbReference type="Pfam" id="PF07690">
    <property type="entry name" value="MFS_1"/>
    <property type="match status" value="1"/>
</dbReference>
<feature type="transmembrane region" description="Helical" evidence="6">
    <location>
        <begin position="455"/>
        <end position="478"/>
    </location>
</feature>
<feature type="transmembrane region" description="Helical" evidence="6">
    <location>
        <begin position="426"/>
        <end position="443"/>
    </location>
</feature>
<keyword evidence="9" id="KW-1185">Reference proteome</keyword>
<feature type="transmembrane region" description="Helical" evidence="6">
    <location>
        <begin position="117"/>
        <end position="138"/>
    </location>
</feature>
<dbReference type="InterPro" id="IPR020846">
    <property type="entry name" value="MFS_dom"/>
</dbReference>
<organism evidence="8 9">
    <name type="scientific">Actinacidiphila acidipaludis</name>
    <dbReference type="NCBI Taxonomy" id="2873382"/>
    <lineage>
        <taxon>Bacteria</taxon>
        <taxon>Bacillati</taxon>
        <taxon>Actinomycetota</taxon>
        <taxon>Actinomycetes</taxon>
        <taxon>Kitasatosporales</taxon>
        <taxon>Streptomycetaceae</taxon>
        <taxon>Actinacidiphila</taxon>
    </lineage>
</organism>
<feature type="transmembrane region" description="Helical" evidence="6">
    <location>
        <begin position="23"/>
        <end position="48"/>
    </location>
</feature>
<feature type="transmembrane region" description="Helical" evidence="6">
    <location>
        <begin position="347"/>
        <end position="370"/>
    </location>
</feature>
<evidence type="ECO:0000256" key="5">
    <source>
        <dbReference type="ARBA" id="ARBA00023251"/>
    </source>
</evidence>
<comment type="caution">
    <text evidence="8">The sequence shown here is derived from an EMBL/GenBank/DDBJ whole genome shotgun (WGS) entry which is preliminary data.</text>
</comment>
<dbReference type="PANTHER" id="PTHR42718">
    <property type="entry name" value="MAJOR FACILITATOR SUPERFAMILY MULTIDRUG TRANSPORTER MFSC"/>
    <property type="match status" value="1"/>
</dbReference>
<evidence type="ECO:0000256" key="3">
    <source>
        <dbReference type="ARBA" id="ARBA00022989"/>
    </source>
</evidence>
<reference evidence="8 9" key="1">
    <citation type="submission" date="2021-08" db="EMBL/GenBank/DDBJ databases">
        <title>WGS of actinomycetes from Thailand.</title>
        <authorList>
            <person name="Thawai C."/>
        </authorList>
    </citation>
    <scope>NUCLEOTIDE SEQUENCE [LARGE SCALE GENOMIC DNA]</scope>
    <source>
        <strain evidence="8 9">PLK6-54</strain>
    </source>
</reference>
<evidence type="ECO:0000256" key="1">
    <source>
        <dbReference type="ARBA" id="ARBA00004651"/>
    </source>
</evidence>
<feature type="transmembrane region" description="Helical" evidence="6">
    <location>
        <begin position="150"/>
        <end position="174"/>
    </location>
</feature>
<dbReference type="EMBL" id="JAINZZ010000044">
    <property type="protein sequence ID" value="MBY8881256.1"/>
    <property type="molecule type" value="Genomic_DNA"/>
</dbReference>
<dbReference type="Gene3D" id="1.20.1250.20">
    <property type="entry name" value="MFS general substrate transporter like domains"/>
    <property type="match status" value="1"/>
</dbReference>
<feature type="transmembrane region" description="Helical" evidence="6">
    <location>
        <begin position="60"/>
        <end position="80"/>
    </location>
</feature>
<proteinExistence type="predicted"/>
<feature type="domain" description="Major facilitator superfamily (MFS) profile" evidence="7">
    <location>
        <begin position="26"/>
        <end position="483"/>
    </location>
</feature>
<feature type="transmembrane region" description="Helical" evidence="6">
    <location>
        <begin position="180"/>
        <end position="205"/>
    </location>
</feature>
<dbReference type="Proteomes" id="UP000778578">
    <property type="component" value="Unassembled WGS sequence"/>
</dbReference>
<feature type="transmembrane region" description="Helical" evidence="6">
    <location>
        <begin position="242"/>
        <end position="262"/>
    </location>
</feature>
<keyword evidence="4 6" id="KW-0472">Membrane</keyword>
<feature type="transmembrane region" description="Helical" evidence="6">
    <location>
        <begin position="217"/>
        <end position="236"/>
    </location>
</feature>
<keyword evidence="3 6" id="KW-1133">Transmembrane helix</keyword>
<dbReference type="PRINTS" id="PR01036">
    <property type="entry name" value="TCRTETB"/>
</dbReference>
<evidence type="ECO:0000256" key="6">
    <source>
        <dbReference type="SAM" id="Phobius"/>
    </source>
</evidence>
<dbReference type="SUPFAM" id="SSF103473">
    <property type="entry name" value="MFS general substrate transporter"/>
    <property type="match status" value="2"/>
</dbReference>
<keyword evidence="5" id="KW-0046">Antibiotic resistance</keyword>
<feature type="transmembrane region" description="Helical" evidence="6">
    <location>
        <begin position="382"/>
        <end position="405"/>
    </location>
</feature>
<protein>
    <submittedName>
        <fullName evidence="8">MFS transporter</fullName>
    </submittedName>
</protein>
<dbReference type="InterPro" id="IPR036259">
    <property type="entry name" value="MFS_trans_sf"/>
</dbReference>
<dbReference type="Gene3D" id="1.20.1720.10">
    <property type="entry name" value="Multidrug resistance protein D"/>
    <property type="match status" value="1"/>
</dbReference>
<evidence type="ECO:0000256" key="2">
    <source>
        <dbReference type="ARBA" id="ARBA00022692"/>
    </source>
</evidence>
<accession>A0ABS7QDL5</accession>
<dbReference type="InterPro" id="IPR011701">
    <property type="entry name" value="MFS"/>
</dbReference>